<feature type="transmembrane region" description="Helical" evidence="1">
    <location>
        <begin position="21"/>
        <end position="40"/>
    </location>
</feature>
<keyword evidence="1" id="KW-0472">Membrane</keyword>
<name>A0A1H8M593_9EURY</name>
<dbReference type="Proteomes" id="UP000198775">
    <property type="component" value="Unassembled WGS sequence"/>
</dbReference>
<reference evidence="3" key="1">
    <citation type="submission" date="2016-10" db="EMBL/GenBank/DDBJ databases">
        <authorList>
            <person name="Varghese N."/>
            <person name="Submissions S."/>
        </authorList>
    </citation>
    <scope>NUCLEOTIDE SEQUENCE [LARGE SCALE GENOMIC DNA]</scope>
    <source>
        <strain evidence="3">IBRC-M 10043</strain>
    </source>
</reference>
<sequence>MTTDATITDRFGEFVPDRETLLIGLLIVNSELLLLGVYWLVSSSELTGLLSIRYWLYPFVWINVGLLAIFKTTPAPAPSRDRWVAGSIAVGYFLVLAYVGGLVGPAIGMAERNLSLTVLGLPPGWAPTVLYNGTYLAMSLFPFKLVGYAALAYLVYATVLDAAGSAVTGLLGLLSCVSCTWPVLASLATGILGSGSAIAGAVYSQSYGLSTVVFVVTIGLLYWRPFGR</sequence>
<accession>A0A1H8M593</accession>
<dbReference type="RefSeq" id="WP_092659838.1">
    <property type="nucleotide sequence ID" value="NZ_FOCX01000008.1"/>
</dbReference>
<keyword evidence="1" id="KW-0812">Transmembrane</keyword>
<keyword evidence="1" id="KW-1133">Transmembrane helix</keyword>
<evidence type="ECO:0000313" key="3">
    <source>
        <dbReference type="Proteomes" id="UP000198775"/>
    </source>
</evidence>
<dbReference type="InterPro" id="IPR055968">
    <property type="entry name" value="DUF7546"/>
</dbReference>
<feature type="transmembrane region" description="Helical" evidence="1">
    <location>
        <begin position="204"/>
        <end position="223"/>
    </location>
</feature>
<feature type="transmembrane region" description="Helical" evidence="1">
    <location>
        <begin position="163"/>
        <end position="184"/>
    </location>
</feature>
<dbReference type="EMBL" id="FOCX01000008">
    <property type="protein sequence ID" value="SEO12524.1"/>
    <property type="molecule type" value="Genomic_DNA"/>
</dbReference>
<organism evidence="2 3">
    <name type="scientific">Halorientalis persicus</name>
    <dbReference type="NCBI Taxonomy" id="1367881"/>
    <lineage>
        <taxon>Archaea</taxon>
        <taxon>Methanobacteriati</taxon>
        <taxon>Methanobacteriota</taxon>
        <taxon>Stenosarchaea group</taxon>
        <taxon>Halobacteria</taxon>
        <taxon>Halobacteriales</taxon>
        <taxon>Haloarculaceae</taxon>
        <taxon>Halorientalis</taxon>
    </lineage>
</organism>
<feature type="transmembrane region" description="Helical" evidence="1">
    <location>
        <begin position="52"/>
        <end position="70"/>
    </location>
</feature>
<protein>
    <submittedName>
        <fullName evidence="2">Uncharacterized protein</fullName>
    </submittedName>
</protein>
<keyword evidence="3" id="KW-1185">Reference proteome</keyword>
<gene>
    <name evidence="2" type="ORF">SAMN05216388_1008124</name>
</gene>
<dbReference type="AlphaFoldDB" id="A0A1H8M593"/>
<evidence type="ECO:0000256" key="1">
    <source>
        <dbReference type="SAM" id="Phobius"/>
    </source>
</evidence>
<feature type="transmembrane region" description="Helical" evidence="1">
    <location>
        <begin position="129"/>
        <end position="156"/>
    </location>
</feature>
<feature type="transmembrane region" description="Helical" evidence="1">
    <location>
        <begin position="82"/>
        <end position="109"/>
    </location>
</feature>
<evidence type="ECO:0000313" key="2">
    <source>
        <dbReference type="EMBL" id="SEO12524.1"/>
    </source>
</evidence>
<dbReference type="Pfam" id="PF24412">
    <property type="entry name" value="DUF7546"/>
    <property type="match status" value="1"/>
</dbReference>
<proteinExistence type="predicted"/>
<dbReference type="OrthoDB" id="308076at2157"/>